<dbReference type="PANTHER" id="PTHR16040">
    <property type="entry name" value="AUSTRALIN, ISOFORM A-RELATED"/>
    <property type="match status" value="1"/>
</dbReference>
<evidence type="ECO:0000313" key="12">
    <source>
        <dbReference type="EMBL" id="KAK3675495.1"/>
    </source>
</evidence>
<evidence type="ECO:0000256" key="10">
    <source>
        <dbReference type="SAM" id="MobiDB-lite"/>
    </source>
</evidence>
<keyword evidence="8" id="KW-0131">Cell cycle</keyword>
<evidence type="ECO:0000256" key="4">
    <source>
        <dbReference type="ARBA" id="ARBA00022454"/>
    </source>
</evidence>
<dbReference type="Proteomes" id="UP001274830">
    <property type="component" value="Unassembled WGS sequence"/>
</dbReference>
<dbReference type="PANTHER" id="PTHR16040:SF7">
    <property type="entry name" value="AUSTRALIN, ISOFORM A-RELATED"/>
    <property type="match status" value="1"/>
</dbReference>
<reference evidence="12" key="1">
    <citation type="submission" date="2023-07" db="EMBL/GenBank/DDBJ databases">
        <title>Black Yeasts Isolated from many extreme environments.</title>
        <authorList>
            <person name="Coleine C."/>
            <person name="Stajich J.E."/>
            <person name="Selbmann L."/>
        </authorList>
    </citation>
    <scope>NUCLEOTIDE SEQUENCE</scope>
    <source>
        <strain evidence="12">CCFEE 5485</strain>
    </source>
</reference>
<dbReference type="GO" id="GO:0005634">
    <property type="term" value="C:nucleus"/>
    <property type="evidence" value="ECO:0007669"/>
    <property type="project" value="UniProtKB-SubCell"/>
</dbReference>
<feature type="compositionally biased region" description="Polar residues" evidence="10">
    <location>
        <begin position="197"/>
        <end position="206"/>
    </location>
</feature>
<keyword evidence="7" id="KW-0539">Nucleus</keyword>
<dbReference type="GO" id="GO:0032133">
    <property type="term" value="C:chromosome passenger complex"/>
    <property type="evidence" value="ECO:0007669"/>
    <property type="project" value="TreeGrafter"/>
</dbReference>
<dbReference type="InterPro" id="IPR018867">
    <property type="entry name" value="Cell_div_borealin"/>
</dbReference>
<feature type="region of interest" description="Disordered" evidence="10">
    <location>
        <begin position="234"/>
        <end position="271"/>
    </location>
</feature>
<evidence type="ECO:0000256" key="9">
    <source>
        <dbReference type="ARBA" id="ARBA00023328"/>
    </source>
</evidence>
<feature type="region of interest" description="Disordered" evidence="10">
    <location>
        <begin position="300"/>
        <end position="330"/>
    </location>
</feature>
<evidence type="ECO:0000256" key="1">
    <source>
        <dbReference type="ARBA" id="ARBA00004123"/>
    </source>
</evidence>
<dbReference type="InterPro" id="IPR018851">
    <property type="entry name" value="Borealin_N"/>
</dbReference>
<keyword evidence="13" id="KW-1185">Reference proteome</keyword>
<name>A0AAE0WPB3_9PEZI</name>
<feature type="domain" description="Borealin N-terminal" evidence="11">
    <location>
        <begin position="48"/>
        <end position="103"/>
    </location>
</feature>
<accession>A0AAE0WPB3</accession>
<feature type="region of interest" description="Disordered" evidence="10">
    <location>
        <begin position="106"/>
        <end position="209"/>
    </location>
</feature>
<evidence type="ECO:0000256" key="7">
    <source>
        <dbReference type="ARBA" id="ARBA00023242"/>
    </source>
</evidence>
<evidence type="ECO:0000256" key="2">
    <source>
        <dbReference type="ARBA" id="ARBA00004584"/>
    </source>
</evidence>
<dbReference type="GO" id="GO:0051233">
    <property type="term" value="C:spindle midzone"/>
    <property type="evidence" value="ECO:0007669"/>
    <property type="project" value="TreeGrafter"/>
</dbReference>
<dbReference type="EMBL" id="JAUTXT010000014">
    <property type="protein sequence ID" value="KAK3675495.1"/>
    <property type="molecule type" value="Genomic_DNA"/>
</dbReference>
<evidence type="ECO:0000313" key="13">
    <source>
        <dbReference type="Proteomes" id="UP001274830"/>
    </source>
</evidence>
<organism evidence="12 13">
    <name type="scientific">Recurvomyces mirabilis</name>
    <dbReference type="NCBI Taxonomy" id="574656"/>
    <lineage>
        <taxon>Eukaryota</taxon>
        <taxon>Fungi</taxon>
        <taxon>Dikarya</taxon>
        <taxon>Ascomycota</taxon>
        <taxon>Pezizomycotina</taxon>
        <taxon>Dothideomycetes</taxon>
        <taxon>Dothideomycetidae</taxon>
        <taxon>Mycosphaerellales</taxon>
        <taxon>Teratosphaeriaceae</taxon>
        <taxon>Recurvomyces</taxon>
    </lineage>
</organism>
<dbReference type="Pfam" id="PF10444">
    <property type="entry name" value="Nbl1_Borealin_N"/>
    <property type="match status" value="1"/>
</dbReference>
<keyword evidence="5" id="KW-0132">Cell division</keyword>
<dbReference type="GO" id="GO:0051301">
    <property type="term" value="P:cell division"/>
    <property type="evidence" value="ECO:0007669"/>
    <property type="project" value="UniProtKB-KW"/>
</dbReference>
<dbReference type="GO" id="GO:0000775">
    <property type="term" value="C:chromosome, centromeric region"/>
    <property type="evidence" value="ECO:0007669"/>
    <property type="project" value="UniProtKB-SubCell"/>
</dbReference>
<evidence type="ECO:0000256" key="8">
    <source>
        <dbReference type="ARBA" id="ARBA00023306"/>
    </source>
</evidence>
<evidence type="ECO:0000256" key="6">
    <source>
        <dbReference type="ARBA" id="ARBA00022776"/>
    </source>
</evidence>
<feature type="region of interest" description="Disordered" evidence="10">
    <location>
        <begin position="1"/>
        <end position="45"/>
    </location>
</feature>
<gene>
    <name evidence="12" type="ORF">LTR78_004578</name>
</gene>
<keyword evidence="9" id="KW-0137">Centromere</keyword>
<feature type="compositionally biased region" description="Low complexity" evidence="10">
    <location>
        <begin position="175"/>
        <end position="185"/>
    </location>
</feature>
<feature type="compositionally biased region" description="Basic and acidic residues" evidence="10">
    <location>
        <begin position="141"/>
        <end position="168"/>
    </location>
</feature>
<comment type="subcellular location">
    <subcellularLocation>
        <location evidence="2">Chromosome</location>
        <location evidence="2">Centromere</location>
    </subcellularLocation>
    <subcellularLocation>
        <location evidence="1">Nucleus</location>
    </subcellularLocation>
</comment>
<feature type="compositionally biased region" description="Low complexity" evidence="10">
    <location>
        <begin position="234"/>
        <end position="245"/>
    </location>
</feature>
<feature type="compositionally biased region" description="Basic and acidic residues" evidence="10">
    <location>
        <begin position="22"/>
        <end position="32"/>
    </location>
</feature>
<comment type="caution">
    <text evidence="12">The sequence shown here is derived from an EMBL/GenBank/DDBJ whole genome shotgun (WGS) entry which is preliminary data.</text>
</comment>
<keyword evidence="4" id="KW-0158">Chromosome</keyword>
<comment type="similarity">
    <text evidence="3">Belongs to the borealin family.</text>
</comment>
<evidence type="ECO:0000256" key="3">
    <source>
        <dbReference type="ARBA" id="ARBA00009914"/>
    </source>
</evidence>
<sequence length="330" mass="35567">MPPRVKKMRQSVEAPVATISQTEHEQHEEAHTPEQSPGRRTASITAAQKQALIDNLQLEITERARKLRAQYALQAQGLRARLEMRVNRIPTALRKRNMQDLLDEHAEKARPAPAPPVPAKDTPREVRGMPVAPVSGRGMKRMSDQIARNEGDDKENAPTSELDHELPNPKKRAKTNTANTKATRTVSRKAVPANVLSPRSHNSRTLPKSPFKAVVTSPFKSHMSPVKPVYLGVPPSAASSRAPSRQQTKRPATVMSSDVEGRSSEASNTSAGTTIIHKAAAKGRAVVKKPVAVAKSAVASATGGKKGGRKAVAEVPVAATSSGRTLRRRG</sequence>
<keyword evidence="6" id="KW-0498">Mitosis</keyword>
<dbReference type="GO" id="GO:0000070">
    <property type="term" value="P:mitotic sister chromatid segregation"/>
    <property type="evidence" value="ECO:0007669"/>
    <property type="project" value="TreeGrafter"/>
</dbReference>
<evidence type="ECO:0000256" key="5">
    <source>
        <dbReference type="ARBA" id="ARBA00022618"/>
    </source>
</evidence>
<proteinExistence type="inferred from homology"/>
<dbReference type="AlphaFoldDB" id="A0AAE0WPB3"/>
<protein>
    <recommendedName>
        <fullName evidence="11">Borealin N-terminal domain-containing protein</fullName>
    </recommendedName>
</protein>
<evidence type="ECO:0000259" key="11">
    <source>
        <dbReference type="Pfam" id="PF10444"/>
    </source>
</evidence>